<evidence type="ECO:0000313" key="3">
    <source>
        <dbReference type="EMBL" id="APG26124.1"/>
    </source>
</evidence>
<dbReference type="InterPro" id="IPR019734">
    <property type="entry name" value="TPR_rpt"/>
</dbReference>
<dbReference type="PANTHER" id="PTHR41786:SF1">
    <property type="entry name" value="6-HYDROXYMETHYLPTERIN DIPHOSPHOKINASE MPTE-LIKE DOMAIN-CONTAINING PROTEIN"/>
    <property type="match status" value="1"/>
</dbReference>
<dbReference type="EMBL" id="CP015518">
    <property type="protein sequence ID" value="APG26124.1"/>
    <property type="molecule type" value="Genomic_DNA"/>
</dbReference>
<evidence type="ECO:0000259" key="2">
    <source>
        <dbReference type="Pfam" id="PF01973"/>
    </source>
</evidence>
<dbReference type="Gene3D" id="1.25.40.10">
    <property type="entry name" value="Tetratricopeptide repeat domain"/>
    <property type="match status" value="1"/>
</dbReference>
<evidence type="ECO:0000313" key="4">
    <source>
        <dbReference type="Proteomes" id="UP000182264"/>
    </source>
</evidence>
<evidence type="ECO:0000256" key="1">
    <source>
        <dbReference type="PROSITE-ProRule" id="PRU00339"/>
    </source>
</evidence>
<dbReference type="InterPro" id="IPR002826">
    <property type="entry name" value="MptE-like"/>
</dbReference>
<dbReference type="PANTHER" id="PTHR41786">
    <property type="entry name" value="MOTILITY ACCESSORY FACTOR MAF"/>
    <property type="match status" value="1"/>
</dbReference>
<feature type="domain" description="6-hydroxymethylpterin diphosphokinase MptE-like" evidence="2">
    <location>
        <begin position="173"/>
        <end position="337"/>
    </location>
</feature>
<keyword evidence="4" id="KW-1185">Reference proteome</keyword>
<feature type="repeat" description="TPR" evidence="1">
    <location>
        <begin position="783"/>
        <end position="816"/>
    </location>
</feature>
<reference evidence="3 4" key="1">
    <citation type="journal article" date="2017" name="Genome Announc.">
        <title>Complete Genome Sequences of Two Acetylene-Fermenting Pelobacter acetylenicus Strains.</title>
        <authorList>
            <person name="Sutton J.M."/>
            <person name="Baesman S.M."/>
            <person name="Fierst J.L."/>
            <person name="Poret-Peterson A.T."/>
            <person name="Oremland R.S."/>
            <person name="Dunlap D.S."/>
            <person name="Akob D.M."/>
        </authorList>
    </citation>
    <scope>NUCLEOTIDE SEQUENCE [LARGE SCALE GENOMIC DNA]</scope>
    <source>
        <strain evidence="3 4">DSM 3247</strain>
    </source>
</reference>
<dbReference type="InterPro" id="IPR011990">
    <property type="entry name" value="TPR-like_helical_dom_sf"/>
</dbReference>
<dbReference type="Gene3D" id="3.90.1480.10">
    <property type="entry name" value="Alpha-2,3-sialyltransferase"/>
    <property type="match status" value="1"/>
</dbReference>
<name>A0A1L3GJM8_SYNAC</name>
<organism evidence="3 4">
    <name type="scientific">Syntrophotalea acetylenica</name>
    <name type="common">Pelobacter acetylenicus</name>
    <dbReference type="NCBI Taxonomy" id="29542"/>
    <lineage>
        <taxon>Bacteria</taxon>
        <taxon>Pseudomonadati</taxon>
        <taxon>Thermodesulfobacteriota</taxon>
        <taxon>Desulfuromonadia</taxon>
        <taxon>Desulfuromonadales</taxon>
        <taxon>Syntrophotaleaceae</taxon>
        <taxon>Syntrophotalea</taxon>
    </lineage>
</organism>
<proteinExistence type="predicted"/>
<sequence length="828" mass="92682">MQPAHQLGPFIVNEYGDRYLYPVNRDTFKRIGSHTLYKRQFGEGFFREKTLHIIAGTDSGLLLSYLLKNGLPEGSRYLFVELPWILERLNAEGVLSNLDERTACVCEQDLQDGLARFQVSNYLYTERINIWKSFAGNDAFLPDYPDLYWRIRNTVDAIAWHTKVELGSQIFIKRQLENLADNRVSAACLKGVFTGKTAVLLAGGPSLDEILPWVRENRKNLVVLAVSRIARRLQQIGLVPDIFFSVDPHAVSFDVSREMLDFANKSIFINSYHVYPPLLSQWTGRSLYTGARFPWAENEGGIAFGAGPTVTNTAFAIAVTMGFSQIILAGVDLCFSQTGQSHAKGSNESLAGPQFNHFDTMVETNDGSRAFTHRAMAEAIPTFAMQAGCAQRSGCRTINPAAKAARIDNVFYHPLTEISFEPLHEPAFDILQSVLPADDPAARLRHYRALLEKLSMAQARITAIQKLANDGLKCNDGLFGRNGLKQDFKYKIRMDKIEKALARPSLAPYADLVKKYGLRQFVNIARPDTDLEWSDEQIEATGRIYYEAFRDGARELQSLLKNASQRVELRIAEENPQTDAGVLARSWRQFGEPGRVKLWKKRQGFAMNHSLTSACPEIEKLEEEFKTLMHCQDSGHLQRSYRDADPSVARSKARILFKNKDRDSLSGLAEGLAVMKQKEALPVLHLVRGYLAELCENPAAAFDAYHQVIETDSAMAREDALTRIAALSLDLGDGQNALLALQCLSAMTPIYLAQYADLAKLMGQTQTALNAYADYLETAPGDPVVLLKVGKLYKEIEQRESATAVFEYLLANDPENRDARLLLNELVT</sequence>
<keyword evidence="1" id="KW-0802">TPR repeat</keyword>
<dbReference type="SUPFAM" id="SSF48452">
    <property type="entry name" value="TPR-like"/>
    <property type="match status" value="1"/>
</dbReference>
<dbReference type="Proteomes" id="UP000182264">
    <property type="component" value="Chromosome"/>
</dbReference>
<dbReference type="Pfam" id="PF01973">
    <property type="entry name" value="MptE-like"/>
    <property type="match status" value="1"/>
</dbReference>
<dbReference type="PROSITE" id="PS50005">
    <property type="entry name" value="TPR"/>
    <property type="match status" value="1"/>
</dbReference>
<dbReference type="AlphaFoldDB" id="A0A1L3GJM8"/>
<dbReference type="STRING" id="29542.A6070_09805"/>
<protein>
    <recommendedName>
        <fullName evidence="2">6-hydroxymethylpterin diphosphokinase MptE-like domain-containing protein</fullName>
    </recommendedName>
</protein>
<accession>A0A1L3GJM8</accession>
<gene>
    <name evidence="3" type="ORF">A7E75_01195</name>
</gene>